<dbReference type="EMBL" id="AZHX01001313">
    <property type="protein sequence ID" value="ETX04080.1"/>
    <property type="molecule type" value="Genomic_DNA"/>
</dbReference>
<reference evidence="1 2" key="1">
    <citation type="journal article" date="2014" name="Nature">
        <title>An environmental bacterial taxon with a large and distinct metabolic repertoire.</title>
        <authorList>
            <person name="Wilson M.C."/>
            <person name="Mori T."/>
            <person name="Ruckert C."/>
            <person name="Uria A.R."/>
            <person name="Helf M.J."/>
            <person name="Takada K."/>
            <person name="Gernert C."/>
            <person name="Steffens U.A."/>
            <person name="Heycke N."/>
            <person name="Schmitt S."/>
            <person name="Rinke C."/>
            <person name="Helfrich E.J."/>
            <person name="Brachmann A.O."/>
            <person name="Gurgui C."/>
            <person name="Wakimoto T."/>
            <person name="Kracht M."/>
            <person name="Crusemann M."/>
            <person name="Hentschel U."/>
            <person name="Abe I."/>
            <person name="Matsunaga S."/>
            <person name="Kalinowski J."/>
            <person name="Takeyama H."/>
            <person name="Piel J."/>
        </authorList>
    </citation>
    <scope>NUCLEOTIDE SEQUENCE [LARGE SCALE GENOMIC DNA]</scope>
    <source>
        <strain evidence="2">TSY2</strain>
    </source>
</reference>
<accession>W4M1K4</accession>
<dbReference type="HOGENOM" id="CLU_1717005_0_0_7"/>
<sequence>MAIEEIEMELLEARVPDQVARLIETSSRDWARFFADYDDRQAPRFVPSVPELVFSALEEVTQRNLPPNRVFCEWGSGFATAACMASLLGYKAYGIEIEEELVRRSRAIARRLRIPVEIICTSMFPKGYNSYPGVDRAELVRPASFSDPNHPDSR</sequence>
<gene>
    <name evidence="1" type="ORF">ETSY2_30875</name>
</gene>
<dbReference type="Proteomes" id="UP000019140">
    <property type="component" value="Unassembled WGS sequence"/>
</dbReference>
<evidence type="ECO:0008006" key="3">
    <source>
        <dbReference type="Google" id="ProtNLM"/>
    </source>
</evidence>
<dbReference type="Gene3D" id="3.40.50.150">
    <property type="entry name" value="Vaccinia Virus protein VP39"/>
    <property type="match status" value="1"/>
</dbReference>
<evidence type="ECO:0000313" key="1">
    <source>
        <dbReference type="EMBL" id="ETX04080.1"/>
    </source>
</evidence>
<organism evidence="1 2">
    <name type="scientific">Candidatus Entotheonella gemina</name>
    <dbReference type="NCBI Taxonomy" id="1429439"/>
    <lineage>
        <taxon>Bacteria</taxon>
        <taxon>Pseudomonadati</taxon>
        <taxon>Nitrospinota/Tectimicrobiota group</taxon>
        <taxon>Candidatus Tectimicrobiota</taxon>
        <taxon>Candidatus Entotheonellia</taxon>
        <taxon>Candidatus Entotheonellales</taxon>
        <taxon>Candidatus Entotheonellaceae</taxon>
        <taxon>Candidatus Entotheonella</taxon>
    </lineage>
</organism>
<keyword evidence="2" id="KW-1185">Reference proteome</keyword>
<protein>
    <recommendedName>
        <fullName evidence="3">DNA methylase N-4/N-6 domain-containing protein</fullName>
    </recommendedName>
</protein>
<name>W4M1K4_9BACT</name>
<dbReference type="AlphaFoldDB" id="W4M1K4"/>
<comment type="caution">
    <text evidence="1">The sequence shown here is derived from an EMBL/GenBank/DDBJ whole genome shotgun (WGS) entry which is preliminary data.</text>
</comment>
<feature type="non-terminal residue" evidence="1">
    <location>
        <position position="154"/>
    </location>
</feature>
<proteinExistence type="predicted"/>
<dbReference type="SUPFAM" id="SSF53335">
    <property type="entry name" value="S-adenosyl-L-methionine-dependent methyltransferases"/>
    <property type="match status" value="1"/>
</dbReference>
<dbReference type="InterPro" id="IPR029063">
    <property type="entry name" value="SAM-dependent_MTases_sf"/>
</dbReference>
<evidence type="ECO:0000313" key="2">
    <source>
        <dbReference type="Proteomes" id="UP000019140"/>
    </source>
</evidence>